<keyword evidence="3" id="KW-1185">Reference proteome</keyword>
<evidence type="ECO:0000313" key="2">
    <source>
        <dbReference type="EMBL" id="MFC7601970.1"/>
    </source>
</evidence>
<evidence type="ECO:0000256" key="1">
    <source>
        <dbReference type="SAM" id="MobiDB-lite"/>
    </source>
</evidence>
<evidence type="ECO:0008006" key="4">
    <source>
        <dbReference type="Google" id="ProtNLM"/>
    </source>
</evidence>
<dbReference type="Gene3D" id="2.60.120.10">
    <property type="entry name" value="Jelly Rolls"/>
    <property type="match status" value="1"/>
</dbReference>
<organism evidence="2 3">
    <name type="scientific">Streptosporangium amethystogenes subsp. fukuiense</name>
    <dbReference type="NCBI Taxonomy" id="698418"/>
    <lineage>
        <taxon>Bacteria</taxon>
        <taxon>Bacillati</taxon>
        <taxon>Actinomycetota</taxon>
        <taxon>Actinomycetes</taxon>
        <taxon>Streptosporangiales</taxon>
        <taxon>Streptosporangiaceae</taxon>
        <taxon>Streptosporangium</taxon>
    </lineage>
</organism>
<dbReference type="Proteomes" id="UP001596514">
    <property type="component" value="Unassembled WGS sequence"/>
</dbReference>
<dbReference type="RefSeq" id="WP_343963884.1">
    <property type="nucleotide sequence ID" value="NZ_BAAAGK010000021.1"/>
</dbReference>
<dbReference type="InterPro" id="IPR011051">
    <property type="entry name" value="RmlC_Cupin_sf"/>
</dbReference>
<accession>A0ABW2T0F3</accession>
<dbReference type="SUPFAM" id="SSF51182">
    <property type="entry name" value="RmlC-like cupins"/>
    <property type="match status" value="1"/>
</dbReference>
<feature type="compositionally biased region" description="Basic and acidic residues" evidence="1">
    <location>
        <begin position="105"/>
        <end position="116"/>
    </location>
</feature>
<proteinExistence type="predicted"/>
<dbReference type="InterPro" id="IPR014710">
    <property type="entry name" value="RmlC-like_jellyroll"/>
</dbReference>
<feature type="region of interest" description="Disordered" evidence="1">
    <location>
        <begin position="89"/>
        <end position="116"/>
    </location>
</feature>
<gene>
    <name evidence="2" type="ORF">ACFQVD_17880</name>
</gene>
<protein>
    <recommendedName>
        <fullName evidence="4">Cupin 2 conserved barrel domain-containing protein</fullName>
    </recommendedName>
</protein>
<sequence>MTDSGEDPGRFGPSFRVRRVVVEPGGSLDGAGAGWRDAIVLLERGRIELVRSDGDRLAFRRGDVLWLDGLPVRAVHNPGREPAVLLAISRRSGSHRARASGNRPPRSDSFRGPRPS</sequence>
<dbReference type="EMBL" id="JBHTEE010000001">
    <property type="protein sequence ID" value="MFC7601970.1"/>
    <property type="molecule type" value="Genomic_DNA"/>
</dbReference>
<reference evidence="3" key="1">
    <citation type="journal article" date="2019" name="Int. J. Syst. Evol. Microbiol.">
        <title>The Global Catalogue of Microorganisms (GCM) 10K type strain sequencing project: providing services to taxonomists for standard genome sequencing and annotation.</title>
        <authorList>
            <consortium name="The Broad Institute Genomics Platform"/>
            <consortium name="The Broad Institute Genome Sequencing Center for Infectious Disease"/>
            <person name="Wu L."/>
            <person name="Ma J."/>
        </authorList>
    </citation>
    <scope>NUCLEOTIDE SEQUENCE [LARGE SCALE GENOMIC DNA]</scope>
    <source>
        <strain evidence="3">JCM 10083</strain>
    </source>
</reference>
<name>A0ABW2T0F3_9ACTN</name>
<comment type="caution">
    <text evidence="2">The sequence shown here is derived from an EMBL/GenBank/DDBJ whole genome shotgun (WGS) entry which is preliminary data.</text>
</comment>
<evidence type="ECO:0000313" key="3">
    <source>
        <dbReference type="Proteomes" id="UP001596514"/>
    </source>
</evidence>